<reference evidence="2 3" key="1">
    <citation type="submission" date="2018-03" db="EMBL/GenBank/DDBJ databases">
        <title>Phenotypic and genomic properties of Cyclonatronum proteinivorum gen. nov., sp. nov., a haloalkaliphilic bacteroidete from soda lakes possessing Na+-translocating rhodopsin.</title>
        <authorList>
            <person name="Toshchakov S.V."/>
            <person name="Korzhenkov A."/>
            <person name="Samarov N.I."/>
            <person name="Kublanov I.V."/>
            <person name="Muntyan M.S."/>
            <person name="Sorokin D.Y."/>
        </authorList>
    </citation>
    <scope>NUCLEOTIDE SEQUENCE [LARGE SCALE GENOMIC DNA]</scope>
    <source>
        <strain evidence="2 3">Omega</strain>
    </source>
</reference>
<dbReference type="RefSeq" id="WP_114985539.1">
    <property type="nucleotide sequence ID" value="NZ_CP027806.1"/>
</dbReference>
<gene>
    <name evidence="2" type="ORF">CYPRO_3220</name>
</gene>
<evidence type="ECO:0000313" key="2">
    <source>
        <dbReference type="EMBL" id="AXJ02453.1"/>
    </source>
</evidence>
<keyword evidence="3" id="KW-1185">Reference proteome</keyword>
<organism evidence="2 3">
    <name type="scientific">Cyclonatronum proteinivorum</name>
    <dbReference type="NCBI Taxonomy" id="1457365"/>
    <lineage>
        <taxon>Bacteria</taxon>
        <taxon>Pseudomonadati</taxon>
        <taxon>Balneolota</taxon>
        <taxon>Balneolia</taxon>
        <taxon>Balneolales</taxon>
        <taxon>Cyclonatronaceae</taxon>
        <taxon>Cyclonatronum</taxon>
    </lineage>
</organism>
<sequence length="165" mass="18554">MKTQIQTFKSLIAGLAVCFTLMPSSLNSAQLAVSDTLAVAEPSAHAGTAHIVSRISEAGVSGVALNFAEALRSDNPGVRESALYHGLLFKLMFPDVPMHELNRALKELSVHETYPELRYRAHLAWYLFESGEYHLLLPLDKIPKEEELFRHAQEVIRYRMYSAQR</sequence>
<keyword evidence="1" id="KW-0732">Signal</keyword>
<dbReference type="AlphaFoldDB" id="A0A345UPQ1"/>
<evidence type="ECO:0000256" key="1">
    <source>
        <dbReference type="SAM" id="SignalP"/>
    </source>
</evidence>
<evidence type="ECO:0008006" key="4">
    <source>
        <dbReference type="Google" id="ProtNLM"/>
    </source>
</evidence>
<dbReference type="Proteomes" id="UP000254808">
    <property type="component" value="Chromosome"/>
</dbReference>
<protein>
    <recommendedName>
        <fullName evidence="4">HEAT repeat-containing protein</fullName>
    </recommendedName>
</protein>
<dbReference type="EMBL" id="CP027806">
    <property type="protein sequence ID" value="AXJ02453.1"/>
    <property type="molecule type" value="Genomic_DNA"/>
</dbReference>
<evidence type="ECO:0000313" key="3">
    <source>
        <dbReference type="Proteomes" id="UP000254808"/>
    </source>
</evidence>
<dbReference type="KEGG" id="cprv:CYPRO_3220"/>
<feature type="chain" id="PRO_5016608799" description="HEAT repeat-containing protein" evidence="1">
    <location>
        <begin position="29"/>
        <end position="165"/>
    </location>
</feature>
<name>A0A345UPQ1_9BACT</name>
<accession>A0A345UPQ1</accession>
<feature type="signal peptide" evidence="1">
    <location>
        <begin position="1"/>
        <end position="28"/>
    </location>
</feature>
<proteinExistence type="predicted"/>